<dbReference type="AlphaFoldDB" id="A0A2N6VNU5"/>
<feature type="transmembrane region" description="Helical" evidence="2">
    <location>
        <begin position="125"/>
        <end position="146"/>
    </location>
</feature>
<evidence type="ECO:0000256" key="2">
    <source>
        <dbReference type="SAM" id="Phobius"/>
    </source>
</evidence>
<evidence type="ECO:0000313" key="3">
    <source>
        <dbReference type="EMBL" id="PMD05749.1"/>
    </source>
</evidence>
<reference evidence="3 4" key="1">
    <citation type="submission" date="2017-09" db="EMBL/GenBank/DDBJ databases">
        <title>Bacterial strain isolated from the female urinary microbiota.</title>
        <authorList>
            <person name="Thomas-White K."/>
            <person name="Kumar N."/>
            <person name="Forster S."/>
            <person name="Putonti C."/>
            <person name="Lawley T."/>
            <person name="Wolfe A.J."/>
        </authorList>
    </citation>
    <scope>NUCLEOTIDE SEQUENCE [LARGE SCALE GENOMIC DNA]</scope>
    <source>
        <strain evidence="3 4">UMB1301</strain>
    </source>
</reference>
<dbReference type="OrthoDB" id="3388334at2"/>
<keyword evidence="2" id="KW-1133">Transmembrane helix</keyword>
<keyword evidence="2" id="KW-0812">Transmembrane</keyword>
<dbReference type="Proteomes" id="UP000235598">
    <property type="component" value="Unassembled WGS sequence"/>
</dbReference>
<gene>
    <name evidence="3" type="ORF">CJ199_07040</name>
</gene>
<name>A0A2N6VNU5_9MICO</name>
<comment type="caution">
    <text evidence="3">The sequence shown here is derived from an EMBL/GenBank/DDBJ whole genome shotgun (WGS) entry which is preliminary data.</text>
</comment>
<feature type="region of interest" description="Disordered" evidence="1">
    <location>
        <begin position="37"/>
        <end position="70"/>
    </location>
</feature>
<protein>
    <submittedName>
        <fullName evidence="3">Uncharacterized protein</fullName>
    </submittedName>
</protein>
<dbReference type="EMBL" id="PNHK01000002">
    <property type="protein sequence ID" value="PMD05749.1"/>
    <property type="molecule type" value="Genomic_DNA"/>
</dbReference>
<evidence type="ECO:0000256" key="1">
    <source>
        <dbReference type="SAM" id="MobiDB-lite"/>
    </source>
</evidence>
<evidence type="ECO:0000313" key="4">
    <source>
        <dbReference type="Proteomes" id="UP000235598"/>
    </source>
</evidence>
<dbReference type="RefSeq" id="WP_102238766.1">
    <property type="nucleotide sequence ID" value="NZ_PNHK01000002.1"/>
</dbReference>
<sequence length="150" mass="14990">MLIDLLIAAGAALLAAVAGLPVTSGVLRLAAREDGAGENDLGELEGEDSAEESTEDSAEPNVPDPTPTASTGVMRGGLMIGVLERALAAAAVALGRGEVLAVIIAVKGLGRIPELKNSRAAGERFIIGTFASLGVGCAVGAVAFWLTQVV</sequence>
<organism evidence="3 4">
    <name type="scientific">Brevibacterium paucivorans</name>
    <dbReference type="NCBI Taxonomy" id="170994"/>
    <lineage>
        <taxon>Bacteria</taxon>
        <taxon>Bacillati</taxon>
        <taxon>Actinomycetota</taxon>
        <taxon>Actinomycetes</taxon>
        <taxon>Micrococcales</taxon>
        <taxon>Brevibacteriaceae</taxon>
        <taxon>Brevibacterium</taxon>
    </lineage>
</organism>
<proteinExistence type="predicted"/>
<accession>A0A2N6VNU5</accession>
<keyword evidence="2" id="KW-0472">Membrane</keyword>
<feature type="compositionally biased region" description="Acidic residues" evidence="1">
    <location>
        <begin position="37"/>
        <end position="58"/>
    </location>
</feature>